<evidence type="ECO:0000313" key="3">
    <source>
        <dbReference type="Proteomes" id="UP000181909"/>
    </source>
</evidence>
<feature type="region of interest" description="Disordered" evidence="1">
    <location>
        <begin position="1"/>
        <end position="60"/>
    </location>
</feature>
<reference evidence="2 3" key="1">
    <citation type="submission" date="2016-11" db="EMBL/GenBank/DDBJ databases">
        <authorList>
            <person name="Jaros S."/>
            <person name="Januszkiewicz K."/>
            <person name="Wedrychowicz H."/>
        </authorList>
    </citation>
    <scope>NUCLEOTIDE SEQUENCE [LARGE SCALE GENOMIC DNA]</scope>
    <source>
        <strain evidence="2 3">OK807</strain>
    </source>
</reference>
<sequence length="72" mass="7805">MPWRQCERSGTGIRFARPTTRGMSSNSALIASSQRASRGSQRRPPPWRLAEKRDGGIPKARVKAAVNAAGEA</sequence>
<dbReference type="AlphaFoldDB" id="A0A1K2EB77"/>
<name>A0A1K2EB77_STRAR</name>
<protein>
    <submittedName>
        <fullName evidence="2">Uncharacterized protein</fullName>
    </submittedName>
</protein>
<gene>
    <name evidence="2" type="ORF">SAMN02787144_101864</name>
</gene>
<dbReference type="Proteomes" id="UP000181909">
    <property type="component" value="Unassembled WGS sequence"/>
</dbReference>
<proteinExistence type="predicted"/>
<accession>A0A1K2EB77</accession>
<evidence type="ECO:0000313" key="2">
    <source>
        <dbReference type="EMBL" id="SFY32833.1"/>
    </source>
</evidence>
<feature type="compositionally biased region" description="Polar residues" evidence="1">
    <location>
        <begin position="21"/>
        <end position="30"/>
    </location>
</feature>
<evidence type="ECO:0000256" key="1">
    <source>
        <dbReference type="SAM" id="MobiDB-lite"/>
    </source>
</evidence>
<organism evidence="2 3">
    <name type="scientific">Streptomyces atratus</name>
    <dbReference type="NCBI Taxonomy" id="1893"/>
    <lineage>
        <taxon>Bacteria</taxon>
        <taxon>Bacillati</taxon>
        <taxon>Actinomycetota</taxon>
        <taxon>Actinomycetes</taxon>
        <taxon>Kitasatosporales</taxon>
        <taxon>Streptomycetaceae</taxon>
        <taxon>Streptomyces</taxon>
    </lineage>
</organism>
<dbReference type="EMBL" id="FPJO01000018">
    <property type="protein sequence ID" value="SFY32833.1"/>
    <property type="molecule type" value="Genomic_DNA"/>
</dbReference>